<sequence>MRAALVETVLTYRDDALPDALRWQAGAFVRATWPEVGGGAARDPYPRGLDPLHVVLVEGDLLLAYAGVVAMRVAHGGQAWRVDGLGRVFTFPGARGAGRGRRVVDAASAAIVHGGADLGALLCEPGLRPFYAGSGWGAVEPGVLIDAGDGTPTFAVEGPTMLLPVSARAQEAWRCFREAPLRVPFAW</sequence>
<gene>
    <name evidence="1" type="ORF">SAMN05421756_106222</name>
</gene>
<dbReference type="Gene3D" id="3.40.630.30">
    <property type="match status" value="1"/>
</dbReference>
<dbReference type="STRING" id="1036181.SAMN05421756_106222"/>
<dbReference type="EMBL" id="FOFA01000006">
    <property type="protein sequence ID" value="SEQ86611.1"/>
    <property type="molecule type" value="Genomic_DNA"/>
</dbReference>
<dbReference type="OrthoDB" id="7017613at2"/>
<dbReference type="GO" id="GO:0016740">
    <property type="term" value="F:transferase activity"/>
    <property type="evidence" value="ECO:0007669"/>
    <property type="project" value="UniProtKB-KW"/>
</dbReference>
<evidence type="ECO:0000313" key="1">
    <source>
        <dbReference type="EMBL" id="SEQ86611.1"/>
    </source>
</evidence>
<reference evidence="2" key="1">
    <citation type="submission" date="2016-10" db="EMBL/GenBank/DDBJ databases">
        <authorList>
            <person name="Varghese N."/>
            <person name="Submissions S."/>
        </authorList>
    </citation>
    <scope>NUCLEOTIDE SEQUENCE [LARGE SCALE GENOMIC DNA]</scope>
    <source>
        <strain evidence="2">CGMCC 4.6856</strain>
    </source>
</reference>
<dbReference type="InterPro" id="IPR016181">
    <property type="entry name" value="Acyl_CoA_acyltransferase"/>
</dbReference>
<name>A0A1H9JI02_9ACTN</name>
<accession>A0A1H9JI02</accession>
<dbReference type="AlphaFoldDB" id="A0A1H9JI02"/>
<organism evidence="1 2">
    <name type="scientific">Microlunatus flavus</name>
    <dbReference type="NCBI Taxonomy" id="1036181"/>
    <lineage>
        <taxon>Bacteria</taxon>
        <taxon>Bacillati</taxon>
        <taxon>Actinomycetota</taxon>
        <taxon>Actinomycetes</taxon>
        <taxon>Propionibacteriales</taxon>
        <taxon>Propionibacteriaceae</taxon>
        <taxon>Microlunatus</taxon>
    </lineage>
</organism>
<dbReference type="SUPFAM" id="SSF55729">
    <property type="entry name" value="Acyl-CoA N-acyltransferases (Nat)"/>
    <property type="match status" value="1"/>
</dbReference>
<keyword evidence="1" id="KW-0808">Transferase</keyword>
<dbReference type="Proteomes" id="UP000198504">
    <property type="component" value="Unassembled WGS sequence"/>
</dbReference>
<keyword evidence="2" id="KW-1185">Reference proteome</keyword>
<protein>
    <submittedName>
        <fullName evidence="1">Acetyltransferase (GNAT) domain-containing protein</fullName>
    </submittedName>
</protein>
<evidence type="ECO:0000313" key="2">
    <source>
        <dbReference type="Proteomes" id="UP000198504"/>
    </source>
</evidence>
<proteinExistence type="predicted"/>
<dbReference type="RefSeq" id="WP_139209875.1">
    <property type="nucleotide sequence ID" value="NZ_FOFA01000006.1"/>
</dbReference>